<feature type="transmembrane region" description="Helical" evidence="9">
    <location>
        <begin position="120"/>
        <end position="142"/>
    </location>
</feature>
<dbReference type="PANTHER" id="PTHR33281:SF19">
    <property type="entry name" value="VOLTAGE-DEPENDENT ANION CHANNEL-FORMING PROTEIN YNEE"/>
    <property type="match status" value="1"/>
</dbReference>
<dbReference type="OrthoDB" id="1368at2759"/>
<evidence type="ECO:0000256" key="9">
    <source>
        <dbReference type="SAM" id="Phobius"/>
    </source>
</evidence>
<evidence type="ECO:0000256" key="7">
    <source>
        <dbReference type="ARBA" id="ARBA00023136"/>
    </source>
</evidence>
<feature type="transmembrane region" description="Helical" evidence="9">
    <location>
        <begin position="357"/>
        <end position="376"/>
    </location>
</feature>
<dbReference type="Proteomes" id="UP001140453">
    <property type="component" value="Unassembled WGS sequence"/>
</dbReference>
<evidence type="ECO:0000256" key="1">
    <source>
        <dbReference type="ARBA" id="ARBA00004651"/>
    </source>
</evidence>
<dbReference type="Pfam" id="PF25539">
    <property type="entry name" value="Bestrophin_2"/>
    <property type="match status" value="1"/>
</dbReference>
<keyword evidence="2" id="KW-0813">Transport</keyword>
<dbReference type="InterPro" id="IPR044669">
    <property type="entry name" value="YneE/VCCN1/2-like"/>
</dbReference>
<keyword evidence="5 9" id="KW-1133">Transmembrane helix</keyword>
<feature type="transmembrane region" description="Helical" evidence="9">
    <location>
        <begin position="94"/>
        <end position="114"/>
    </location>
</feature>
<keyword evidence="4 9" id="KW-0812">Transmembrane</keyword>
<keyword evidence="6" id="KW-0406">Ion transport</keyword>
<reference evidence="10" key="1">
    <citation type="submission" date="2022-10" db="EMBL/GenBank/DDBJ databases">
        <title>Tapping the CABI collections for fungal endophytes: first genome assemblies for Collariella, Neodidymelliopsis, Ascochyta clinopodiicola, Didymella pomorum, Didymosphaeria variabile, Neocosmospora piperis and Neocucurbitaria cava.</title>
        <authorList>
            <person name="Hill R."/>
        </authorList>
    </citation>
    <scope>NUCLEOTIDE SEQUENCE</scope>
    <source>
        <strain evidence="10">IMI 355082</strain>
    </source>
</reference>
<gene>
    <name evidence="10" type="ORF">N0V93_007053</name>
</gene>
<name>A0A9W8YQU0_9PEZI</name>
<feature type="region of interest" description="Disordered" evidence="8">
    <location>
        <begin position="456"/>
        <end position="488"/>
    </location>
</feature>
<sequence length="488" mass="54412">MADGGEYSAMPTASHAAPADGATQPEPKKPSLESIVPLEQVESFMRTRANTPNPFSRQHTSLDLDDYFTGPRDILKHSKWPLFLRMHGSILPKMIVPLFVLGGWATCITCISEFTRVQLGVSSILLTVTGFVVSIGLSFRNSSAYERYMEGRKYWAQLILTSQNLARIFWVHTKERPDMVEKDMLAKLTALNLLTAFAIALKHKLRFEPYTNYEDISSLVGHLDTFATHATKESPTTTFQVRKNKFKAVGEYLGVSFATSNPRKAIKKATRPIGNLPLEILSYVGSFLDEIIENGQLPIPGQQTIAYNNLAAMNDVLTGTERVLTTPLPIAYAIAISQITFVYCFLLPFQLYSSLRWVTIPATIAAGYIILGLLFIGVEIENPFGQDVNDLPLELYCEQIAKEVDIIAAKRKPRNVDWIETLDNKVLWPLSQSGWNVWMHRGESMLREALKAKTELGFEDRQPQDPTSSAAGTEKTTAKSDTTAVQSV</sequence>
<evidence type="ECO:0000256" key="2">
    <source>
        <dbReference type="ARBA" id="ARBA00022448"/>
    </source>
</evidence>
<evidence type="ECO:0000313" key="10">
    <source>
        <dbReference type="EMBL" id="KAJ4389582.1"/>
    </source>
</evidence>
<keyword evidence="11" id="KW-1185">Reference proteome</keyword>
<dbReference type="GO" id="GO:0005254">
    <property type="term" value="F:chloride channel activity"/>
    <property type="evidence" value="ECO:0007669"/>
    <property type="project" value="InterPro"/>
</dbReference>
<keyword evidence="3" id="KW-1003">Cell membrane</keyword>
<keyword evidence="7 9" id="KW-0472">Membrane</keyword>
<evidence type="ECO:0000313" key="11">
    <source>
        <dbReference type="Proteomes" id="UP001140453"/>
    </source>
</evidence>
<organism evidence="10 11">
    <name type="scientific">Gnomoniopsis smithogilvyi</name>
    <dbReference type="NCBI Taxonomy" id="1191159"/>
    <lineage>
        <taxon>Eukaryota</taxon>
        <taxon>Fungi</taxon>
        <taxon>Dikarya</taxon>
        <taxon>Ascomycota</taxon>
        <taxon>Pezizomycotina</taxon>
        <taxon>Sordariomycetes</taxon>
        <taxon>Sordariomycetidae</taxon>
        <taxon>Diaporthales</taxon>
        <taxon>Gnomoniaceae</taxon>
        <taxon>Gnomoniopsis</taxon>
    </lineage>
</organism>
<evidence type="ECO:0000256" key="5">
    <source>
        <dbReference type="ARBA" id="ARBA00022989"/>
    </source>
</evidence>
<evidence type="ECO:0000256" key="4">
    <source>
        <dbReference type="ARBA" id="ARBA00022692"/>
    </source>
</evidence>
<proteinExistence type="predicted"/>
<dbReference type="GO" id="GO:0005886">
    <property type="term" value="C:plasma membrane"/>
    <property type="evidence" value="ECO:0007669"/>
    <property type="project" value="UniProtKB-SubCell"/>
</dbReference>
<protein>
    <submittedName>
        <fullName evidence="10">Uncharacterized protein</fullName>
    </submittedName>
</protein>
<comment type="subcellular location">
    <subcellularLocation>
        <location evidence="1">Cell membrane</location>
        <topology evidence="1">Multi-pass membrane protein</topology>
    </subcellularLocation>
</comment>
<feature type="transmembrane region" description="Helical" evidence="9">
    <location>
        <begin position="330"/>
        <end position="351"/>
    </location>
</feature>
<dbReference type="AlphaFoldDB" id="A0A9W8YQU0"/>
<feature type="region of interest" description="Disordered" evidence="8">
    <location>
        <begin position="1"/>
        <end position="31"/>
    </location>
</feature>
<evidence type="ECO:0000256" key="8">
    <source>
        <dbReference type="SAM" id="MobiDB-lite"/>
    </source>
</evidence>
<dbReference type="PANTHER" id="PTHR33281">
    <property type="entry name" value="UPF0187 PROTEIN YNEE"/>
    <property type="match status" value="1"/>
</dbReference>
<accession>A0A9W8YQU0</accession>
<feature type="compositionally biased region" description="Polar residues" evidence="8">
    <location>
        <begin position="464"/>
        <end position="488"/>
    </location>
</feature>
<dbReference type="EMBL" id="JAPEVB010000004">
    <property type="protein sequence ID" value="KAJ4389582.1"/>
    <property type="molecule type" value="Genomic_DNA"/>
</dbReference>
<comment type="caution">
    <text evidence="10">The sequence shown here is derived from an EMBL/GenBank/DDBJ whole genome shotgun (WGS) entry which is preliminary data.</text>
</comment>
<evidence type="ECO:0000256" key="6">
    <source>
        <dbReference type="ARBA" id="ARBA00023065"/>
    </source>
</evidence>
<evidence type="ECO:0000256" key="3">
    <source>
        <dbReference type="ARBA" id="ARBA00022475"/>
    </source>
</evidence>